<accession>A0A167ILZ5</accession>
<sequence length="173" mass="18582">MGWKGRHAACVNWNACLAASHQKNDLTPWARPSIGRGASGPVSTLLLTTQSLTDFPVLADRCISGVAVPAAAPQGGVIIAVEGVRAHRKNKCHNRFSRSSTEFAIDSLNCTIHTLIPTPSKVHRPSHYRQMIMGLTVWLPSICLTASSISSCLKNFTSLSSGNRPARYSSTSL</sequence>
<reference evidence="1 2" key="1">
    <citation type="journal article" date="2016" name="Mol. Biol. Evol.">
        <title>Comparative Genomics of Early-Diverging Mushroom-Forming Fungi Provides Insights into the Origins of Lignocellulose Decay Capabilities.</title>
        <authorList>
            <person name="Nagy L.G."/>
            <person name="Riley R."/>
            <person name="Tritt A."/>
            <person name="Adam C."/>
            <person name="Daum C."/>
            <person name="Floudas D."/>
            <person name="Sun H."/>
            <person name="Yadav J.S."/>
            <person name="Pangilinan J."/>
            <person name="Larsson K.H."/>
            <person name="Matsuura K."/>
            <person name="Barry K."/>
            <person name="Labutti K."/>
            <person name="Kuo R."/>
            <person name="Ohm R.A."/>
            <person name="Bhattacharya S.S."/>
            <person name="Shirouzu T."/>
            <person name="Yoshinaga Y."/>
            <person name="Martin F.M."/>
            <person name="Grigoriev I.V."/>
            <person name="Hibbett D.S."/>
        </authorList>
    </citation>
    <scope>NUCLEOTIDE SEQUENCE [LARGE SCALE GENOMIC DNA]</scope>
    <source>
        <strain evidence="1 2">TUFC12733</strain>
    </source>
</reference>
<organism evidence="1 2">
    <name type="scientific">Calocera viscosa (strain TUFC12733)</name>
    <dbReference type="NCBI Taxonomy" id="1330018"/>
    <lineage>
        <taxon>Eukaryota</taxon>
        <taxon>Fungi</taxon>
        <taxon>Dikarya</taxon>
        <taxon>Basidiomycota</taxon>
        <taxon>Agaricomycotina</taxon>
        <taxon>Dacrymycetes</taxon>
        <taxon>Dacrymycetales</taxon>
        <taxon>Dacrymycetaceae</taxon>
        <taxon>Calocera</taxon>
    </lineage>
</organism>
<name>A0A167ILZ5_CALVF</name>
<gene>
    <name evidence="1" type="ORF">CALVIDRAFT_540656</name>
</gene>
<proteinExistence type="predicted"/>
<evidence type="ECO:0000313" key="1">
    <source>
        <dbReference type="EMBL" id="KZO92768.1"/>
    </source>
</evidence>
<keyword evidence="2" id="KW-1185">Reference proteome</keyword>
<dbReference type="AlphaFoldDB" id="A0A167ILZ5"/>
<protein>
    <submittedName>
        <fullName evidence="1">Uncharacterized protein</fullName>
    </submittedName>
</protein>
<evidence type="ECO:0000313" key="2">
    <source>
        <dbReference type="Proteomes" id="UP000076738"/>
    </source>
</evidence>
<dbReference type="Proteomes" id="UP000076738">
    <property type="component" value="Unassembled WGS sequence"/>
</dbReference>
<dbReference type="EMBL" id="KV417307">
    <property type="protein sequence ID" value="KZO92768.1"/>
    <property type="molecule type" value="Genomic_DNA"/>
</dbReference>